<dbReference type="GO" id="GO:0016757">
    <property type="term" value="F:glycosyltransferase activity"/>
    <property type="evidence" value="ECO:0007669"/>
    <property type="project" value="UniProtKB-KW"/>
</dbReference>
<evidence type="ECO:0000259" key="4">
    <source>
        <dbReference type="Pfam" id="PF00535"/>
    </source>
</evidence>
<gene>
    <name evidence="5" type="ORF">NBH21_13145</name>
</gene>
<name>A0AAJ1BYC1_9HYPH</name>
<dbReference type="PANTHER" id="PTHR43179">
    <property type="entry name" value="RHAMNOSYLTRANSFERASE WBBL"/>
    <property type="match status" value="1"/>
</dbReference>
<organism evidence="5 6">
    <name type="scientific">Ciceribacter sichuanensis</name>
    <dbReference type="NCBI Taxonomy" id="2949647"/>
    <lineage>
        <taxon>Bacteria</taxon>
        <taxon>Pseudomonadati</taxon>
        <taxon>Pseudomonadota</taxon>
        <taxon>Alphaproteobacteria</taxon>
        <taxon>Hyphomicrobiales</taxon>
        <taxon>Rhizobiaceae</taxon>
        <taxon>Ciceribacter</taxon>
    </lineage>
</organism>
<dbReference type="RefSeq" id="WP_250914232.1">
    <property type="nucleotide sequence ID" value="NZ_JAMXLX010000004.1"/>
</dbReference>
<evidence type="ECO:0000313" key="6">
    <source>
        <dbReference type="Proteomes" id="UP001155380"/>
    </source>
</evidence>
<dbReference type="PANTHER" id="PTHR43179:SF12">
    <property type="entry name" value="GALACTOFURANOSYLTRANSFERASE GLFT2"/>
    <property type="match status" value="1"/>
</dbReference>
<dbReference type="EMBL" id="JAMXLX010000004">
    <property type="protein sequence ID" value="MCO5957720.1"/>
    <property type="molecule type" value="Genomic_DNA"/>
</dbReference>
<dbReference type="InterPro" id="IPR001173">
    <property type="entry name" value="Glyco_trans_2-like"/>
</dbReference>
<evidence type="ECO:0000256" key="1">
    <source>
        <dbReference type="ARBA" id="ARBA00006739"/>
    </source>
</evidence>
<dbReference type="Proteomes" id="UP001155380">
    <property type="component" value="Unassembled WGS sequence"/>
</dbReference>
<sequence length="296" mass="33006">MKLSVVLGTYNRLDQVQRCIESIVRETRTPTKIYITDAGSTDGTVEYLQSIASETIIPVLVGKKLGQAKAYNDVFDIVDTKYVCWLSDDNEVVDGGLDCAVEILEGNSAIGMVALKTTDVQGPFVDAPYIGGISSIGILNVNQGVLPTKVMKQVGGFSEEFRDYGIDSALTAEVLHSNYDVVYTKQIALHHYRNWSEDPRSENYQWLQARQIAMRERYEKTYGADGGQEQGAYRLKKELAKRLKTSLTTSRVGRSLRNSAFARTSINVLSGRYISLFDPILTLGRKYHLVQSRGKN</sequence>
<dbReference type="AlphaFoldDB" id="A0AAJ1BYC1"/>
<dbReference type="SUPFAM" id="SSF53448">
    <property type="entry name" value="Nucleotide-diphospho-sugar transferases"/>
    <property type="match status" value="1"/>
</dbReference>
<accession>A0AAJ1BYC1</accession>
<dbReference type="EC" id="2.4.-.-" evidence="5"/>
<reference evidence="5" key="1">
    <citation type="submission" date="2022-06" db="EMBL/GenBank/DDBJ databases">
        <authorList>
            <person name="Sun Q."/>
        </authorList>
    </citation>
    <scope>NUCLEOTIDE SEQUENCE</scope>
    <source>
        <strain evidence="5">S101</strain>
    </source>
</reference>
<comment type="caution">
    <text evidence="5">The sequence shown here is derived from an EMBL/GenBank/DDBJ whole genome shotgun (WGS) entry which is preliminary data.</text>
</comment>
<dbReference type="Gene3D" id="3.90.550.10">
    <property type="entry name" value="Spore Coat Polysaccharide Biosynthesis Protein SpsA, Chain A"/>
    <property type="match status" value="1"/>
</dbReference>
<evidence type="ECO:0000256" key="3">
    <source>
        <dbReference type="ARBA" id="ARBA00022679"/>
    </source>
</evidence>
<evidence type="ECO:0000256" key="2">
    <source>
        <dbReference type="ARBA" id="ARBA00022676"/>
    </source>
</evidence>
<feature type="domain" description="Glycosyltransferase 2-like" evidence="4">
    <location>
        <begin position="4"/>
        <end position="109"/>
    </location>
</feature>
<evidence type="ECO:0000313" key="5">
    <source>
        <dbReference type="EMBL" id="MCO5957720.1"/>
    </source>
</evidence>
<keyword evidence="3 5" id="KW-0808">Transferase</keyword>
<comment type="similarity">
    <text evidence="1">Belongs to the glycosyltransferase 2 family.</text>
</comment>
<dbReference type="InterPro" id="IPR029044">
    <property type="entry name" value="Nucleotide-diphossugar_trans"/>
</dbReference>
<proteinExistence type="inferred from homology"/>
<dbReference type="Pfam" id="PF00535">
    <property type="entry name" value="Glycos_transf_2"/>
    <property type="match status" value="1"/>
</dbReference>
<keyword evidence="2 5" id="KW-0328">Glycosyltransferase</keyword>
<protein>
    <submittedName>
        <fullName evidence="5">Glycosyltransferase</fullName>
        <ecNumber evidence="5">2.4.-.-</ecNumber>
    </submittedName>
</protein>